<dbReference type="InterPro" id="IPR051058">
    <property type="entry name" value="GDSL_Est/Lipase"/>
</dbReference>
<dbReference type="AlphaFoldDB" id="A0A1D8TL92"/>
<sequence length="378" mass="41040">MKNTITALGFSLFTLILSCEARAYDLDFTNLYVFGDSLSDSGNTFNITKAGNQVNPTIPIIPQSPPYFQGRFSNGPIWVDYLADALEIEVKRSTDLSLVLPDSPTLSPITITPDSPRVSFFFNGGTTHQSVNFAVGGAQTGVSGLGEFEALSPGLLTQVAGFTNDLIRSDQMADPNALYILWLGGNDYQSMDIPNPTQVVGNIETALNSLYNFGARNFLVLNLPDLGKIPQSLRLDSVLSSSLTDLTEQHNSVLDSTLNILRQSLPDINLISVDQYDLFNQILTNPGNFGFTNVTEECLDGTTFIACANPDEFLFWDSTHPTTAGHQILAKFTLAALKSQDKAETKAESKSVPEPASSASLGVIGLAWLFRKQFNKSC</sequence>
<evidence type="ECO:0000313" key="3">
    <source>
        <dbReference type="EMBL" id="AOW98384.1"/>
    </source>
</evidence>
<dbReference type="GO" id="GO:0016788">
    <property type="term" value="F:hydrolase activity, acting on ester bonds"/>
    <property type="evidence" value="ECO:0007669"/>
    <property type="project" value="InterPro"/>
</dbReference>
<keyword evidence="1" id="KW-0378">Hydrolase</keyword>
<dbReference type="PROSITE" id="PS51257">
    <property type="entry name" value="PROKAR_LIPOPROTEIN"/>
    <property type="match status" value="1"/>
</dbReference>
<gene>
    <name evidence="3" type="ORF">BJP34_02030</name>
</gene>
<dbReference type="EMBL" id="CP017599">
    <property type="protein sequence ID" value="AOW98384.1"/>
    <property type="molecule type" value="Genomic_DNA"/>
</dbReference>
<name>A0A1D8TL92_9CYAN</name>
<dbReference type="Gene3D" id="3.40.50.1110">
    <property type="entry name" value="SGNH hydrolase"/>
    <property type="match status" value="1"/>
</dbReference>
<feature type="chain" id="PRO_5009438741" evidence="2">
    <location>
        <begin position="24"/>
        <end position="378"/>
    </location>
</feature>
<dbReference type="InterPro" id="IPR001087">
    <property type="entry name" value="GDSL"/>
</dbReference>
<feature type="signal peptide" evidence="2">
    <location>
        <begin position="1"/>
        <end position="23"/>
    </location>
</feature>
<evidence type="ECO:0000256" key="2">
    <source>
        <dbReference type="SAM" id="SignalP"/>
    </source>
</evidence>
<dbReference type="PANTHER" id="PTHR45648">
    <property type="entry name" value="GDSL LIPASE/ACYLHYDROLASE FAMILY PROTEIN (AFU_ORTHOLOGUE AFUA_4G14700)"/>
    <property type="match status" value="1"/>
</dbReference>
<dbReference type="Pfam" id="PF00657">
    <property type="entry name" value="Lipase_GDSL"/>
    <property type="match status" value="1"/>
</dbReference>
<reference evidence="4" key="1">
    <citation type="submission" date="2016-10" db="EMBL/GenBank/DDBJ databases">
        <title>Comparative genomics uncovers the prolific and rare metabolic potential of the cyanobacterial genus Moorea.</title>
        <authorList>
            <person name="Leao T."/>
            <person name="Castelao G."/>
            <person name="Korobeynikov A."/>
            <person name="Monroe E.A."/>
            <person name="Podell S."/>
            <person name="Glukhov E."/>
            <person name="Allen E."/>
            <person name="Gerwick W.H."/>
            <person name="Gerwick L."/>
        </authorList>
    </citation>
    <scope>NUCLEOTIDE SEQUENCE [LARGE SCALE GENOMIC DNA]</scope>
    <source>
        <strain evidence="4">PAL-8-15-08-1</strain>
    </source>
</reference>
<dbReference type="Proteomes" id="UP000177870">
    <property type="component" value="Chromosome"/>
</dbReference>
<organism evidence="3 4">
    <name type="scientific">Moorena producens PAL-8-15-08-1</name>
    <dbReference type="NCBI Taxonomy" id="1458985"/>
    <lineage>
        <taxon>Bacteria</taxon>
        <taxon>Bacillati</taxon>
        <taxon>Cyanobacteriota</taxon>
        <taxon>Cyanophyceae</taxon>
        <taxon>Coleofasciculales</taxon>
        <taxon>Coleofasciculaceae</taxon>
        <taxon>Moorena</taxon>
    </lineage>
</organism>
<evidence type="ECO:0000256" key="1">
    <source>
        <dbReference type="ARBA" id="ARBA00022801"/>
    </source>
</evidence>
<accession>A0A1D8TL92</accession>
<dbReference type="InterPro" id="IPR036514">
    <property type="entry name" value="SGNH_hydro_sf"/>
</dbReference>
<dbReference type="PANTHER" id="PTHR45648:SF22">
    <property type="entry name" value="GDSL LIPASE_ACYLHYDROLASE FAMILY PROTEIN (AFU_ORTHOLOGUE AFUA_4G14700)"/>
    <property type="match status" value="1"/>
</dbReference>
<proteinExistence type="predicted"/>
<protein>
    <submittedName>
        <fullName evidence="3">Phospholipase</fullName>
    </submittedName>
</protein>
<dbReference type="RefSeq" id="WP_070390893.1">
    <property type="nucleotide sequence ID" value="NZ_CP017599.1"/>
</dbReference>
<dbReference type="CDD" id="cd01846">
    <property type="entry name" value="fatty_acyltransferase_like"/>
    <property type="match status" value="1"/>
</dbReference>
<keyword evidence="2" id="KW-0732">Signal</keyword>
<evidence type="ECO:0000313" key="4">
    <source>
        <dbReference type="Proteomes" id="UP000177870"/>
    </source>
</evidence>
<dbReference type="SUPFAM" id="SSF52266">
    <property type="entry name" value="SGNH hydrolase"/>
    <property type="match status" value="1"/>
</dbReference>
<dbReference type="STRING" id="1458985.BJP34_02030"/>
<dbReference type="KEGG" id="mpro:BJP34_02030"/>